<dbReference type="KEGG" id="rhg:EXZ61_03045"/>
<dbReference type="GO" id="GO:0016747">
    <property type="term" value="F:acyltransferase activity, transferring groups other than amino-acyl groups"/>
    <property type="evidence" value="ECO:0007669"/>
    <property type="project" value="InterPro"/>
</dbReference>
<evidence type="ECO:0000256" key="2">
    <source>
        <dbReference type="ARBA" id="ARBA00023315"/>
    </source>
</evidence>
<dbReference type="Proteomes" id="UP000317365">
    <property type="component" value="Chromosome"/>
</dbReference>
<organism evidence="4 5">
    <name type="scientific">Rhodoferax aquaticus</name>
    <dbReference type="NCBI Taxonomy" id="2527691"/>
    <lineage>
        <taxon>Bacteria</taxon>
        <taxon>Pseudomonadati</taxon>
        <taxon>Pseudomonadota</taxon>
        <taxon>Betaproteobacteria</taxon>
        <taxon>Burkholderiales</taxon>
        <taxon>Comamonadaceae</taxon>
        <taxon>Rhodoferax</taxon>
    </lineage>
</organism>
<name>A0A515EKN6_9BURK</name>
<dbReference type="PANTHER" id="PTHR43420">
    <property type="entry name" value="ACETYLTRANSFERASE"/>
    <property type="match status" value="1"/>
</dbReference>
<keyword evidence="1" id="KW-0808">Transferase</keyword>
<feature type="domain" description="N-acetyltransferase" evidence="3">
    <location>
        <begin position="12"/>
        <end position="160"/>
    </location>
</feature>
<reference evidence="5" key="2">
    <citation type="journal article" date="2020" name="Int. J. Syst. Evol. Microbiol.">
        <title>Genomic insights into a novel species Rhodoferax aquaticus sp. nov., isolated from freshwater.</title>
        <authorList>
            <person name="Li T."/>
            <person name="Zhuo Y."/>
            <person name="Jin C.Z."/>
            <person name="Wu X."/>
            <person name="Ko S.R."/>
            <person name="Jin F.J."/>
            <person name="Ahn C.Y."/>
            <person name="Oh H.M."/>
            <person name="Lee H.G."/>
            <person name="Jin L."/>
        </authorList>
    </citation>
    <scope>NUCLEOTIDE SEQUENCE [LARGE SCALE GENOMIC DNA]</scope>
    <source>
        <strain evidence="5">Gr-4</strain>
    </source>
</reference>
<reference evidence="5" key="1">
    <citation type="submission" date="2019-02" db="EMBL/GenBank/DDBJ databases">
        <title>Complete genome sequence of Rhodoferax sp. Gr-4.</title>
        <authorList>
            <person name="Jin L."/>
        </authorList>
    </citation>
    <scope>NUCLEOTIDE SEQUENCE [LARGE SCALE GENOMIC DNA]</scope>
    <source>
        <strain evidence="5">Gr-4</strain>
    </source>
</reference>
<dbReference type="InterPro" id="IPR050680">
    <property type="entry name" value="YpeA/RimI_acetyltransf"/>
</dbReference>
<keyword evidence="2" id="KW-0012">Acyltransferase</keyword>
<protein>
    <submittedName>
        <fullName evidence="4">GNAT family N-acetyltransferase</fullName>
    </submittedName>
</protein>
<dbReference type="PROSITE" id="PS51186">
    <property type="entry name" value="GNAT"/>
    <property type="match status" value="1"/>
</dbReference>
<dbReference type="AlphaFoldDB" id="A0A515EKN6"/>
<dbReference type="Gene3D" id="3.40.630.30">
    <property type="match status" value="1"/>
</dbReference>
<evidence type="ECO:0000256" key="1">
    <source>
        <dbReference type="ARBA" id="ARBA00022679"/>
    </source>
</evidence>
<evidence type="ECO:0000313" key="4">
    <source>
        <dbReference type="EMBL" id="QDL53232.1"/>
    </source>
</evidence>
<dbReference type="RefSeq" id="WP_142808909.1">
    <property type="nucleotide sequence ID" value="NZ_CP036282.1"/>
</dbReference>
<sequence>MDNAALVEGPASDIDPAQLHAALVQAFADYLIGPFDMPLAQWPHFLARQCIDLSLSRVILRDNDVLAFAFVAPRAAMGVWRLAAMGAVPAARGTGAAQRLLNDLIQRAAHAGMTAVELEVFAQNTRALRLYESHGFQALHDLHGYHAQPWSQAPLSLPSPTSGAFAPLALEEAYAWIAQAQLTGLNDLPLQVTPPVLAANPLQLQAWKLGRALLVFTLPDEVKVQILSLIDRNPAQHDAYQLALQLRSSFPERACFVHELQRSDVGGDALARAGFECQALHQLLMRRSIT</sequence>
<keyword evidence="5" id="KW-1185">Reference proteome</keyword>
<evidence type="ECO:0000259" key="3">
    <source>
        <dbReference type="PROSITE" id="PS51186"/>
    </source>
</evidence>
<proteinExistence type="predicted"/>
<accession>A0A515EKN6</accession>
<dbReference type="InterPro" id="IPR016181">
    <property type="entry name" value="Acyl_CoA_acyltransferase"/>
</dbReference>
<dbReference type="SUPFAM" id="SSF55729">
    <property type="entry name" value="Acyl-CoA N-acyltransferases (Nat)"/>
    <property type="match status" value="1"/>
</dbReference>
<gene>
    <name evidence="4" type="ORF">EXZ61_03045</name>
</gene>
<dbReference type="CDD" id="cd04301">
    <property type="entry name" value="NAT_SF"/>
    <property type="match status" value="1"/>
</dbReference>
<dbReference type="InterPro" id="IPR000182">
    <property type="entry name" value="GNAT_dom"/>
</dbReference>
<dbReference type="EMBL" id="CP036282">
    <property type="protein sequence ID" value="QDL53232.1"/>
    <property type="molecule type" value="Genomic_DNA"/>
</dbReference>
<dbReference type="Pfam" id="PF00583">
    <property type="entry name" value="Acetyltransf_1"/>
    <property type="match status" value="1"/>
</dbReference>
<evidence type="ECO:0000313" key="5">
    <source>
        <dbReference type="Proteomes" id="UP000317365"/>
    </source>
</evidence>